<name>A0A8H7E4F9_9EURO</name>
<feature type="region of interest" description="Disordered" evidence="1">
    <location>
        <begin position="195"/>
        <end position="238"/>
    </location>
</feature>
<evidence type="ECO:0000313" key="3">
    <source>
        <dbReference type="EMBL" id="KAF7506306.1"/>
    </source>
</evidence>
<organism evidence="3 4">
    <name type="scientific">Endocarpon pusillum</name>
    <dbReference type="NCBI Taxonomy" id="364733"/>
    <lineage>
        <taxon>Eukaryota</taxon>
        <taxon>Fungi</taxon>
        <taxon>Dikarya</taxon>
        <taxon>Ascomycota</taxon>
        <taxon>Pezizomycotina</taxon>
        <taxon>Eurotiomycetes</taxon>
        <taxon>Chaetothyriomycetidae</taxon>
        <taxon>Verrucariales</taxon>
        <taxon>Verrucariaceae</taxon>
        <taxon>Endocarpon</taxon>
    </lineage>
</organism>
<keyword evidence="2" id="KW-0732">Signal</keyword>
<feature type="signal peptide" evidence="2">
    <location>
        <begin position="1"/>
        <end position="19"/>
    </location>
</feature>
<reference evidence="3" key="1">
    <citation type="submission" date="2020-02" db="EMBL/GenBank/DDBJ databases">
        <authorList>
            <person name="Palmer J.M."/>
        </authorList>
    </citation>
    <scope>NUCLEOTIDE SEQUENCE</scope>
    <source>
        <strain evidence="3">EPUS1.4</strain>
        <tissue evidence="3">Thallus</tissue>
    </source>
</reference>
<accession>A0A8H7E4F9</accession>
<evidence type="ECO:0000256" key="1">
    <source>
        <dbReference type="SAM" id="MobiDB-lite"/>
    </source>
</evidence>
<proteinExistence type="predicted"/>
<keyword evidence="4" id="KW-1185">Reference proteome</keyword>
<sequence>MIFRDAVGLWRLLIAPLLGELTNVPGKSSFTSALCYALKKLRKEKKRFTTVDLGREIKGHQHFPEEQELVLTDRDDNSDVGRIELHALLKHDGMGSVGAEDLQISAYDCRVVTLHFDFGSQPLKQNIQKLGERLNSGRLDQLGIERIRWGGVKKTWFGRSVDAFRNLRMRDLTAAELRDRALTPISRASPFLREETARCGDPSLSSRSAKSPDTYSPRLTAKRKLKDSTGRKKKKRKG</sequence>
<feature type="compositionally biased region" description="Polar residues" evidence="1">
    <location>
        <begin position="203"/>
        <end position="214"/>
    </location>
</feature>
<evidence type="ECO:0000313" key="4">
    <source>
        <dbReference type="Proteomes" id="UP000606974"/>
    </source>
</evidence>
<dbReference type="EMBL" id="JAACFV010000089">
    <property type="protein sequence ID" value="KAF7506306.1"/>
    <property type="molecule type" value="Genomic_DNA"/>
</dbReference>
<gene>
    <name evidence="3" type="ORF">GJ744_011879</name>
</gene>
<comment type="caution">
    <text evidence="3">The sequence shown here is derived from an EMBL/GenBank/DDBJ whole genome shotgun (WGS) entry which is preliminary data.</text>
</comment>
<feature type="compositionally biased region" description="Basic residues" evidence="1">
    <location>
        <begin position="220"/>
        <end position="238"/>
    </location>
</feature>
<protein>
    <submittedName>
        <fullName evidence="3">Uncharacterized protein</fullName>
    </submittedName>
</protein>
<feature type="chain" id="PRO_5034462754" evidence="2">
    <location>
        <begin position="20"/>
        <end position="238"/>
    </location>
</feature>
<evidence type="ECO:0000256" key="2">
    <source>
        <dbReference type="SAM" id="SignalP"/>
    </source>
</evidence>
<dbReference type="OrthoDB" id="4760831at2759"/>
<dbReference type="AlphaFoldDB" id="A0A8H7E4F9"/>
<dbReference type="Proteomes" id="UP000606974">
    <property type="component" value="Unassembled WGS sequence"/>
</dbReference>